<gene>
    <name evidence="2" type="ORF">QVZ43_11620</name>
</gene>
<reference evidence="2" key="1">
    <citation type="submission" date="2023-07" db="EMBL/GenBank/DDBJ databases">
        <title>Marinobacter sp. chi1 genome sequencing and assembly.</title>
        <authorList>
            <person name="Park S."/>
        </authorList>
    </citation>
    <scope>NUCLEOTIDE SEQUENCE</scope>
    <source>
        <strain evidence="2">Chi1</strain>
    </source>
</reference>
<name>A0ABT8W2A9_9GAMM</name>
<feature type="signal peptide" evidence="1">
    <location>
        <begin position="1"/>
        <end position="31"/>
    </location>
</feature>
<sequence>MPNMRLKVLDSLKSLPLLPPLLLLCPVSVVAAAGSESEAPELGLIVKGISTSVGEDNPRVLYILPWQPPTLPRRERQELNSRAPSLTQPVDAEVLERQRVFRESLNPLTLIPGRESAVSKQ</sequence>
<keyword evidence="1" id="KW-0732">Signal</keyword>
<evidence type="ECO:0000313" key="3">
    <source>
        <dbReference type="Proteomes" id="UP001168640"/>
    </source>
</evidence>
<protein>
    <submittedName>
        <fullName evidence="2">Uncharacterized protein</fullName>
    </submittedName>
</protein>
<proteinExistence type="predicted"/>
<dbReference type="EMBL" id="JAUMIS010000002">
    <property type="protein sequence ID" value="MDO3722372.1"/>
    <property type="molecule type" value="Genomic_DNA"/>
</dbReference>
<comment type="caution">
    <text evidence="2">The sequence shown here is derived from an EMBL/GenBank/DDBJ whole genome shotgun (WGS) entry which is preliminary data.</text>
</comment>
<evidence type="ECO:0000313" key="2">
    <source>
        <dbReference type="EMBL" id="MDO3722372.1"/>
    </source>
</evidence>
<keyword evidence="3" id="KW-1185">Reference proteome</keyword>
<organism evidence="2 3">
    <name type="scientific">Marinobacter suaedae</name>
    <dbReference type="NCBI Taxonomy" id="3057675"/>
    <lineage>
        <taxon>Bacteria</taxon>
        <taxon>Pseudomonadati</taxon>
        <taxon>Pseudomonadota</taxon>
        <taxon>Gammaproteobacteria</taxon>
        <taxon>Pseudomonadales</taxon>
        <taxon>Marinobacteraceae</taxon>
        <taxon>Marinobacter</taxon>
    </lineage>
</organism>
<feature type="chain" id="PRO_5046549105" evidence="1">
    <location>
        <begin position="32"/>
        <end position="121"/>
    </location>
</feature>
<evidence type="ECO:0000256" key="1">
    <source>
        <dbReference type="SAM" id="SignalP"/>
    </source>
</evidence>
<accession>A0ABT8W2A9</accession>
<dbReference type="Proteomes" id="UP001168640">
    <property type="component" value="Unassembled WGS sequence"/>
</dbReference>